<dbReference type="PANTHER" id="PTHR47098">
    <property type="entry name" value="PROTEIN MAK32"/>
    <property type="match status" value="1"/>
</dbReference>
<gene>
    <name evidence="2" type="ORF">EW026_g4380</name>
</gene>
<organism evidence="2 3">
    <name type="scientific">Hermanssonia centrifuga</name>
    <dbReference type="NCBI Taxonomy" id="98765"/>
    <lineage>
        <taxon>Eukaryota</taxon>
        <taxon>Fungi</taxon>
        <taxon>Dikarya</taxon>
        <taxon>Basidiomycota</taxon>
        <taxon>Agaricomycotina</taxon>
        <taxon>Agaricomycetes</taxon>
        <taxon>Polyporales</taxon>
        <taxon>Meruliaceae</taxon>
        <taxon>Hermanssonia</taxon>
    </lineage>
</organism>
<dbReference type="Proteomes" id="UP000309038">
    <property type="component" value="Unassembled WGS sequence"/>
</dbReference>
<accession>A0A4S4KH97</accession>
<dbReference type="PANTHER" id="PTHR47098:SF2">
    <property type="entry name" value="PROTEIN MAK32"/>
    <property type="match status" value="1"/>
</dbReference>
<dbReference type="Pfam" id="PF00294">
    <property type="entry name" value="PfkB"/>
    <property type="match status" value="1"/>
</dbReference>
<evidence type="ECO:0000313" key="2">
    <source>
        <dbReference type="EMBL" id="THG97654.1"/>
    </source>
</evidence>
<comment type="caution">
    <text evidence="2">The sequence shown here is derived from an EMBL/GenBank/DDBJ whole genome shotgun (WGS) entry which is preliminary data.</text>
</comment>
<evidence type="ECO:0000259" key="1">
    <source>
        <dbReference type="Pfam" id="PF00294"/>
    </source>
</evidence>
<reference evidence="2 3" key="1">
    <citation type="submission" date="2019-02" db="EMBL/GenBank/DDBJ databases">
        <title>Genome sequencing of the rare red list fungi Phlebia centrifuga.</title>
        <authorList>
            <person name="Buettner E."/>
            <person name="Kellner H."/>
        </authorList>
    </citation>
    <scope>NUCLEOTIDE SEQUENCE [LARGE SCALE GENOMIC DNA]</scope>
    <source>
        <strain evidence="2 3">DSM 108282</strain>
    </source>
</reference>
<evidence type="ECO:0000313" key="3">
    <source>
        <dbReference type="Proteomes" id="UP000309038"/>
    </source>
</evidence>
<dbReference type="EMBL" id="SGPJ01000156">
    <property type="protein sequence ID" value="THG97654.1"/>
    <property type="molecule type" value="Genomic_DNA"/>
</dbReference>
<dbReference type="InterPro" id="IPR029056">
    <property type="entry name" value="Ribokinase-like"/>
</dbReference>
<dbReference type="SUPFAM" id="SSF53613">
    <property type="entry name" value="Ribokinase-like"/>
    <property type="match status" value="1"/>
</dbReference>
<sequence>MLSYKDRCVPAQLPALIRILPSIEILSPNAEEALSLLSVFEPPSKSLIEEACHRFLDIGVGPEGKGTVIIRSGSMGAYIASRTRAGQWVPAFWGAEDARKVVDVTGAGNAFLGGLAAGLHFTGNDVFKAVLYATQGISVAEQNRRKAQTHLQLLLMILQYILDLRREGVKSQSLIDV</sequence>
<dbReference type="Gene3D" id="3.40.1190.20">
    <property type="match status" value="1"/>
</dbReference>
<proteinExistence type="predicted"/>
<keyword evidence="3" id="KW-1185">Reference proteome</keyword>
<name>A0A4S4KH97_9APHY</name>
<dbReference type="AlphaFoldDB" id="A0A4S4KH97"/>
<protein>
    <recommendedName>
        <fullName evidence="1">Carbohydrate kinase PfkB domain-containing protein</fullName>
    </recommendedName>
</protein>
<feature type="domain" description="Carbohydrate kinase PfkB" evidence="1">
    <location>
        <begin position="13"/>
        <end position="133"/>
    </location>
</feature>
<dbReference type="InterPro" id="IPR011611">
    <property type="entry name" value="PfkB_dom"/>
</dbReference>